<dbReference type="Gene3D" id="3.40.50.1820">
    <property type="entry name" value="alpha/beta hydrolase"/>
    <property type="match status" value="1"/>
</dbReference>
<feature type="domain" description="Dienelactone hydrolase" evidence="1">
    <location>
        <begin position="30"/>
        <end position="239"/>
    </location>
</feature>
<gene>
    <name evidence="2" type="ORF">K493DRAFT_302685</name>
</gene>
<protein>
    <submittedName>
        <fullName evidence="2">Alpha/beta-hydrolase</fullName>
    </submittedName>
</protein>
<dbReference type="STRING" id="1314790.A0A1Y1Y5T6"/>
<name>A0A1Y1Y5T6_9FUNG</name>
<dbReference type="FunCoup" id="A0A1Y1Y5T6">
    <property type="interactions" value="45"/>
</dbReference>
<dbReference type="AlphaFoldDB" id="A0A1Y1Y5T6"/>
<dbReference type="GO" id="GO:0016787">
    <property type="term" value="F:hydrolase activity"/>
    <property type="evidence" value="ECO:0007669"/>
    <property type="project" value="UniProtKB-KW"/>
</dbReference>
<dbReference type="EMBL" id="MCFE01000237">
    <property type="protein sequence ID" value="ORX93391.1"/>
    <property type="molecule type" value="Genomic_DNA"/>
</dbReference>
<keyword evidence="3" id="KW-1185">Reference proteome</keyword>
<keyword evidence="2" id="KW-0378">Hydrolase</keyword>
<dbReference type="PANTHER" id="PTHR47668">
    <property type="entry name" value="DIENELACTONE HYDROLASE FAMILY PROTEIN (AFU_ORTHOLOGUE AFUA_6G01940)"/>
    <property type="match status" value="1"/>
</dbReference>
<evidence type="ECO:0000259" key="1">
    <source>
        <dbReference type="Pfam" id="PF01738"/>
    </source>
</evidence>
<dbReference type="InterPro" id="IPR029058">
    <property type="entry name" value="AB_hydrolase_fold"/>
</dbReference>
<evidence type="ECO:0000313" key="2">
    <source>
        <dbReference type="EMBL" id="ORX93391.1"/>
    </source>
</evidence>
<organism evidence="2 3">
    <name type="scientific">Basidiobolus meristosporus CBS 931.73</name>
    <dbReference type="NCBI Taxonomy" id="1314790"/>
    <lineage>
        <taxon>Eukaryota</taxon>
        <taxon>Fungi</taxon>
        <taxon>Fungi incertae sedis</taxon>
        <taxon>Zoopagomycota</taxon>
        <taxon>Entomophthoromycotina</taxon>
        <taxon>Basidiobolomycetes</taxon>
        <taxon>Basidiobolales</taxon>
        <taxon>Basidiobolaceae</taxon>
        <taxon>Basidiobolus</taxon>
    </lineage>
</organism>
<dbReference type="OrthoDB" id="17560at2759"/>
<reference evidence="2 3" key="1">
    <citation type="submission" date="2016-07" db="EMBL/GenBank/DDBJ databases">
        <title>Pervasive Adenine N6-methylation of Active Genes in Fungi.</title>
        <authorList>
            <consortium name="DOE Joint Genome Institute"/>
            <person name="Mondo S.J."/>
            <person name="Dannebaum R.O."/>
            <person name="Kuo R.C."/>
            <person name="Labutti K."/>
            <person name="Haridas S."/>
            <person name="Kuo A."/>
            <person name="Salamov A."/>
            <person name="Ahrendt S.R."/>
            <person name="Lipzen A."/>
            <person name="Sullivan W."/>
            <person name="Andreopoulos W.B."/>
            <person name="Clum A."/>
            <person name="Lindquist E."/>
            <person name="Daum C."/>
            <person name="Ramamoorthy G.K."/>
            <person name="Gryganskyi A."/>
            <person name="Culley D."/>
            <person name="Magnuson J.K."/>
            <person name="James T.Y."/>
            <person name="O'Malley M.A."/>
            <person name="Stajich J.E."/>
            <person name="Spatafora J.W."/>
            <person name="Visel A."/>
            <person name="Grigoriev I.V."/>
        </authorList>
    </citation>
    <scope>NUCLEOTIDE SEQUENCE [LARGE SCALE GENOMIC DNA]</scope>
    <source>
        <strain evidence="2 3">CBS 931.73</strain>
    </source>
</reference>
<proteinExistence type="predicted"/>
<sequence>MSANKACCSLPPVVSDYQPKGSIEKIDDLSVYFVGPKDAKKAVVVIYDIFGFHPNTKQFCDILGEKFNFRVALPDFFRGKPWDHTRMTPEDRPALMQWITSVGSWDNTKPDLEKVKKHLSSSGSTDFGVVGFCWGAKMGVLATRDGSFSAASLIHPSLLADEDAELAEAPILLIPSKDEPDLTKFVEILKKKSFGSKCSYHLFDDMHHGFAAARGDYNDPANVKRTTEAIQLTGDFFQNNV</sequence>
<dbReference type="SUPFAM" id="SSF53474">
    <property type="entry name" value="alpha/beta-Hydrolases"/>
    <property type="match status" value="1"/>
</dbReference>
<dbReference type="InterPro" id="IPR002925">
    <property type="entry name" value="Dienelactn_hydro"/>
</dbReference>
<comment type="caution">
    <text evidence="2">The sequence shown here is derived from an EMBL/GenBank/DDBJ whole genome shotgun (WGS) entry which is preliminary data.</text>
</comment>
<dbReference type="InParanoid" id="A0A1Y1Y5T6"/>
<evidence type="ECO:0000313" key="3">
    <source>
        <dbReference type="Proteomes" id="UP000193498"/>
    </source>
</evidence>
<accession>A0A1Y1Y5T6</accession>
<dbReference type="Proteomes" id="UP000193498">
    <property type="component" value="Unassembled WGS sequence"/>
</dbReference>
<dbReference type="PANTHER" id="PTHR47668:SF1">
    <property type="entry name" value="DIENELACTONE HYDROLASE DOMAIN-CONTAINING PROTEIN-RELATED"/>
    <property type="match status" value="1"/>
</dbReference>
<dbReference type="Pfam" id="PF01738">
    <property type="entry name" value="DLH"/>
    <property type="match status" value="1"/>
</dbReference>